<dbReference type="SMART" id="SM00827">
    <property type="entry name" value="PKS_AT"/>
    <property type="match status" value="1"/>
</dbReference>
<dbReference type="SMART" id="SM00825">
    <property type="entry name" value="PKS_KS"/>
    <property type="match status" value="1"/>
</dbReference>
<dbReference type="InterPro" id="IPR036291">
    <property type="entry name" value="NAD(P)-bd_dom_sf"/>
</dbReference>
<dbReference type="InterPro" id="IPR056501">
    <property type="entry name" value="NAD-bd_HRPKS_sdrA"/>
</dbReference>
<feature type="region of interest" description="N-terminal hotdog fold" evidence="9">
    <location>
        <begin position="956"/>
        <end position="1084"/>
    </location>
</feature>
<feature type="domain" description="Ketosynthase family 3 (KS3)" evidence="10">
    <location>
        <begin position="75"/>
        <end position="492"/>
    </location>
</feature>
<proteinExistence type="predicted"/>
<dbReference type="InterPro" id="IPR042104">
    <property type="entry name" value="PKS_dehydratase_sf"/>
</dbReference>
<dbReference type="Pfam" id="PF00109">
    <property type="entry name" value="ketoacyl-synt"/>
    <property type="match status" value="1"/>
</dbReference>
<organism evidence="12 13">
    <name type="scientific">Aspergillus sclerotialis</name>
    <dbReference type="NCBI Taxonomy" id="2070753"/>
    <lineage>
        <taxon>Eukaryota</taxon>
        <taxon>Fungi</taxon>
        <taxon>Dikarya</taxon>
        <taxon>Ascomycota</taxon>
        <taxon>Pezizomycotina</taxon>
        <taxon>Eurotiomycetes</taxon>
        <taxon>Eurotiomycetidae</taxon>
        <taxon>Eurotiales</taxon>
        <taxon>Aspergillaceae</taxon>
        <taxon>Aspergillus</taxon>
        <taxon>Aspergillus subgen. Polypaecilum</taxon>
    </lineage>
</organism>
<dbReference type="InterPro" id="IPR020843">
    <property type="entry name" value="ER"/>
</dbReference>
<dbReference type="CDD" id="cd02440">
    <property type="entry name" value="AdoMet_MTases"/>
    <property type="match status" value="1"/>
</dbReference>
<dbReference type="InterPro" id="IPR049551">
    <property type="entry name" value="PKS_DH_C"/>
</dbReference>
<dbReference type="Gene3D" id="3.40.50.150">
    <property type="entry name" value="Vaccinia Virus protein VP39"/>
    <property type="match status" value="1"/>
</dbReference>
<keyword evidence="1" id="KW-0596">Phosphopantetheine</keyword>
<dbReference type="InterPro" id="IPR016035">
    <property type="entry name" value="Acyl_Trfase/lysoPLipase"/>
</dbReference>
<keyword evidence="13" id="KW-1185">Reference proteome</keyword>
<dbReference type="Gene3D" id="3.90.180.10">
    <property type="entry name" value="Medium-chain alcohol dehydrogenases, catalytic domain"/>
    <property type="match status" value="1"/>
</dbReference>
<dbReference type="InterPro" id="IPR014043">
    <property type="entry name" value="Acyl_transferase_dom"/>
</dbReference>
<evidence type="ECO:0000256" key="1">
    <source>
        <dbReference type="ARBA" id="ARBA00022450"/>
    </source>
</evidence>
<dbReference type="InterPro" id="IPR013149">
    <property type="entry name" value="ADH-like_C"/>
</dbReference>
<dbReference type="SUPFAM" id="SSF47336">
    <property type="entry name" value="ACP-like"/>
    <property type="match status" value="1"/>
</dbReference>
<feature type="active site" description="Proton donor; for dehydratase activity" evidence="9">
    <location>
        <position position="1155"/>
    </location>
</feature>
<dbReference type="PROSITE" id="PS00606">
    <property type="entry name" value="KS3_1"/>
    <property type="match status" value="1"/>
</dbReference>
<dbReference type="InterPro" id="IPR057326">
    <property type="entry name" value="KR_dom"/>
</dbReference>
<dbReference type="InterPro" id="IPR029063">
    <property type="entry name" value="SAM-dependent_MTases_sf"/>
</dbReference>
<evidence type="ECO:0000313" key="12">
    <source>
        <dbReference type="EMBL" id="RJE26620.1"/>
    </source>
</evidence>
<comment type="caution">
    <text evidence="12">The sequence shown here is derived from an EMBL/GenBank/DDBJ whole genome shotgun (WGS) entry which is preliminary data.</text>
</comment>
<dbReference type="InterPro" id="IPR013217">
    <property type="entry name" value="Methyltransf_12"/>
</dbReference>
<dbReference type="GO" id="GO:0004315">
    <property type="term" value="F:3-oxoacyl-[acyl-carrier-protein] synthase activity"/>
    <property type="evidence" value="ECO:0007669"/>
    <property type="project" value="InterPro"/>
</dbReference>
<dbReference type="Pfam" id="PF08242">
    <property type="entry name" value="Methyltransf_12"/>
    <property type="match status" value="1"/>
</dbReference>
<dbReference type="SUPFAM" id="SSF52151">
    <property type="entry name" value="FabD/lysophospholipase-like"/>
    <property type="match status" value="1"/>
</dbReference>
<dbReference type="Pfam" id="PF00107">
    <property type="entry name" value="ADH_zinc_N"/>
    <property type="match status" value="1"/>
</dbReference>
<dbReference type="PANTHER" id="PTHR43775">
    <property type="entry name" value="FATTY ACID SYNTHASE"/>
    <property type="match status" value="1"/>
</dbReference>
<dbReference type="SUPFAM" id="SSF53335">
    <property type="entry name" value="S-adenosyl-L-methionine-dependent methyltransferases"/>
    <property type="match status" value="1"/>
</dbReference>
<dbReference type="SUPFAM" id="SSF55048">
    <property type="entry name" value="Probable ACP-binding domain of malonyl-CoA ACP transacylase"/>
    <property type="match status" value="1"/>
</dbReference>
<dbReference type="Gene3D" id="3.40.366.10">
    <property type="entry name" value="Malonyl-Coenzyme A Acyl Carrier Protein, domain 2"/>
    <property type="match status" value="1"/>
</dbReference>
<reference evidence="13" key="1">
    <citation type="submission" date="2017-02" db="EMBL/GenBank/DDBJ databases">
        <authorList>
            <person name="Tafer H."/>
            <person name="Lopandic K."/>
        </authorList>
    </citation>
    <scope>NUCLEOTIDE SEQUENCE [LARGE SCALE GENOMIC DNA]</scope>
    <source>
        <strain evidence="13">CBS 366.77</strain>
    </source>
</reference>
<dbReference type="InterPro" id="IPR018201">
    <property type="entry name" value="Ketoacyl_synth_AS"/>
</dbReference>
<dbReference type="InterPro" id="IPR020807">
    <property type="entry name" value="PKS_DH"/>
</dbReference>
<dbReference type="Proteomes" id="UP000266188">
    <property type="component" value="Unassembled WGS sequence"/>
</dbReference>
<dbReference type="Pfam" id="PF00698">
    <property type="entry name" value="Acyl_transf_1"/>
    <property type="match status" value="1"/>
</dbReference>
<dbReference type="Gene3D" id="3.40.50.720">
    <property type="entry name" value="NAD(P)-binding Rossmann-like Domain"/>
    <property type="match status" value="1"/>
</dbReference>
<keyword evidence="3" id="KW-0489">Methyltransferase</keyword>
<dbReference type="CDD" id="cd00833">
    <property type="entry name" value="PKS"/>
    <property type="match status" value="1"/>
</dbReference>
<dbReference type="EMBL" id="MVGC01000018">
    <property type="protein sequence ID" value="RJE26620.1"/>
    <property type="molecule type" value="Genomic_DNA"/>
</dbReference>
<dbReference type="STRING" id="2070753.A0A3A2ZV73"/>
<accession>A0A3A2ZV73</accession>
<keyword evidence="4" id="KW-0808">Transferase</keyword>
<evidence type="ECO:0000256" key="4">
    <source>
        <dbReference type="ARBA" id="ARBA00022679"/>
    </source>
</evidence>
<gene>
    <name evidence="12" type="ORF">PHISCL_01034</name>
</gene>
<dbReference type="SMART" id="SM00822">
    <property type="entry name" value="PKS_KR"/>
    <property type="match status" value="1"/>
</dbReference>
<dbReference type="SMART" id="SM00826">
    <property type="entry name" value="PKS_DH"/>
    <property type="match status" value="1"/>
</dbReference>
<dbReference type="PROSITE" id="PS52019">
    <property type="entry name" value="PKS_MFAS_DH"/>
    <property type="match status" value="1"/>
</dbReference>
<dbReference type="InterPro" id="IPR014030">
    <property type="entry name" value="Ketoacyl_synth_N"/>
</dbReference>
<dbReference type="GO" id="GO:0004312">
    <property type="term" value="F:fatty acid synthase activity"/>
    <property type="evidence" value="ECO:0007669"/>
    <property type="project" value="TreeGrafter"/>
</dbReference>
<dbReference type="Pfam" id="PF23114">
    <property type="entry name" value="NAD-bd_HRPKS_sdrA"/>
    <property type="match status" value="1"/>
</dbReference>
<evidence type="ECO:0000259" key="11">
    <source>
        <dbReference type="PROSITE" id="PS52019"/>
    </source>
</evidence>
<keyword evidence="8" id="KW-0012">Acyltransferase</keyword>
<keyword evidence="5" id="KW-0521">NADP</keyword>
<protein>
    <submittedName>
        <fullName evidence="12">Polyketide synthase</fullName>
    </submittedName>
</protein>
<dbReference type="CDD" id="cd05274">
    <property type="entry name" value="KR_FAS_SDR_x"/>
    <property type="match status" value="1"/>
</dbReference>
<dbReference type="InterPro" id="IPR036736">
    <property type="entry name" value="ACP-like_sf"/>
</dbReference>
<evidence type="ECO:0000256" key="5">
    <source>
        <dbReference type="ARBA" id="ARBA00022857"/>
    </source>
</evidence>
<dbReference type="InterPro" id="IPR011032">
    <property type="entry name" value="GroES-like_sf"/>
</dbReference>
<dbReference type="InterPro" id="IPR032821">
    <property type="entry name" value="PKS_assoc"/>
</dbReference>
<keyword evidence="7" id="KW-0511">Multifunctional enzyme</keyword>
<feature type="domain" description="PKS/mFAS DH" evidence="11">
    <location>
        <begin position="956"/>
        <end position="1247"/>
    </location>
</feature>
<dbReference type="CDD" id="cd05195">
    <property type="entry name" value="enoyl_red"/>
    <property type="match status" value="1"/>
</dbReference>
<dbReference type="InterPro" id="IPR013968">
    <property type="entry name" value="PKS_KR"/>
</dbReference>
<dbReference type="Pfam" id="PF14765">
    <property type="entry name" value="PS-DH"/>
    <property type="match status" value="1"/>
</dbReference>
<dbReference type="InterPro" id="IPR013154">
    <property type="entry name" value="ADH-like_N"/>
</dbReference>
<dbReference type="InterPro" id="IPR014031">
    <property type="entry name" value="Ketoacyl_synth_C"/>
</dbReference>
<dbReference type="Pfam" id="PF21089">
    <property type="entry name" value="PKS_DH_N"/>
    <property type="match status" value="1"/>
</dbReference>
<dbReference type="Gene3D" id="3.10.129.110">
    <property type="entry name" value="Polyketide synthase dehydratase"/>
    <property type="match status" value="1"/>
</dbReference>
<dbReference type="InterPro" id="IPR016036">
    <property type="entry name" value="Malonyl_transacylase_ACP-bd"/>
</dbReference>
<evidence type="ECO:0000259" key="10">
    <source>
        <dbReference type="PROSITE" id="PS52004"/>
    </source>
</evidence>
<dbReference type="GO" id="GO:0032259">
    <property type="term" value="P:methylation"/>
    <property type="evidence" value="ECO:0007669"/>
    <property type="project" value="UniProtKB-KW"/>
</dbReference>
<dbReference type="Pfam" id="PF02801">
    <property type="entry name" value="Ketoacyl-synt_C"/>
    <property type="match status" value="1"/>
</dbReference>
<name>A0A3A2ZV73_9EURO</name>
<evidence type="ECO:0000313" key="13">
    <source>
        <dbReference type="Proteomes" id="UP000266188"/>
    </source>
</evidence>
<feature type="active site" description="Proton acceptor; for dehydratase activity" evidence="9">
    <location>
        <position position="988"/>
    </location>
</feature>
<dbReference type="SUPFAM" id="SSF53901">
    <property type="entry name" value="Thiolase-like"/>
    <property type="match status" value="1"/>
</dbReference>
<evidence type="ECO:0000256" key="8">
    <source>
        <dbReference type="ARBA" id="ARBA00023315"/>
    </source>
</evidence>
<evidence type="ECO:0000256" key="7">
    <source>
        <dbReference type="ARBA" id="ARBA00023268"/>
    </source>
</evidence>
<sequence>MAKCYSGRGDVGGPIYNGIQNALHVQKAYWDLKLRRDPLRLTDKGTCKLGNSDRKHGGVSSVDEIACNMAKDGIPIPIAIVGMGMRLPGGVKSAEDFWEMLINKRDGLCETPETRYNVQSFYNESQPRSVKTRKGYYLPEYLGKADTAFLSTQNSEVSKLDPQQILLMEVIWDCMENAGQVDWRGKDIGCYIGVFGGDWRELQSKDSQRVDRSWPLTTGDFGLSNGISYRYDLRGPSVTVETACSSSLAALHYACLSIYNEDCESSIVGGSSLILTPTMTAAMSDNMILSPDGICKTFDASADGFGRGEAVNAIYIKRLDAAIRDNDPIRAVICGSAANCDGRTASIASPSQESQVELIRKAYKQAGIQDVYETAFFECHGTGTAVGDAVEAAAVAEVFGEKGIIIGSVKPNVGHGEGASGINSIIKAVLSLEHRVIPPNIHFNTPSPQIPFERAKLQVPLEPLPWPEDRVGRVSVNSFGIGGSNIHVILDSMTKSTVARGDLGSNRQPSPKVLVVSSKSERGLDQYIEAVIEYLERNPHSICDLAYTLSLRRDHLNHRAFVVTGGEEKIEPALFQRFTLKHQKSPMFLFTGQAAQWPGMGAGLIANFPIFKTTIQRLDQALKKLDDAPEWSIEEILTTADPSLLGRADASQTACTALQIGLVALLGEWGIHPTSVTGHSSGEIAAAYAANAITADSAIIIAYYRGKTVMCYKSTGGMLAVGRSRQDVTPFLIDGVSIGCENSPQSVTLTGDKDKLQVVLDGLLAEMPGTLHKFLAVNIAYHSDYMKDIGTNYESLIQPHIKMNKMTVSMYSTLTGKLISNSEDVDAKYWRESLESPVLFLTAVKAMVNERDNTDLFFIEVGPHSALSGPLRQIMNEIHRDFTYCPTVARQKDQLRSLLNAFGHAYLNDIPVDFRIANGNGNTLKDIPLRFWQNDDLGWVEDRLTRNWRFRQFPHHELLGSRTLESSDIEPAWRNVFYVRDNAWVSQHKILNDIVFPGAGYIAMAVEAIRQITGYPDCSLKHVHWKTALVMQLTSEVELLTSFRPLKLTDSVDSVWYEFTISSYASGRWTKHCAGQARPGPDQPQLYRAATPFTRLVSPDSWYRKVRECGLEYGPRFRLLSNITVSPTENTATAVIADDPDLCGTNYAVHPVVIDQCLQLFGIAACRGLMYQVDEVAVPLFVDKAYVSSGASSMSLIASMTDPSEGERKGSCTLTVNDNVALSMEGAIFFTMKDQSHVEGLKMPIVSQLEWRPSVDFLPLSSLLQSNLETGPLFQNISKRVLLAIIEASYRLHPCHSEEEYLVKYKKWVETEFIRIQEGAYSFIPEAKDWTMMDRETRMMIYDTTMSEGIISPVYEEVIHKTWEIYDDLYAGNSTIFLDYVMEGDKLKEFYGFSTSHVGWKDFLSSVGNLNPQMRVLEIGAGTCAATMRVLECLQSSSGTPLFSSYAVTDISPAFLQAARSTLTEAKNIEYFVLDISQDPLKQGFESESFDLIIASNVLHATPSLSATLRNVHRLLAPGGYLLLHELCSTIPYVNIIMGLFPGWWLGEDDGRGREPFVSPDRWDQELRNTGFSGVAGLAYDSPPPYQITATMISMKCNTYPSERRVAMVAYGDIQSNPWVQVVEQKLRQKGYDVQWPAFGEDMSVHPDVISLVDVNEDDYTRFRELLTSSKNILWVTKSVQMKCDDPRYGAVLGVARTARAEELVNFETLEVDKFNDASADALLKVFEKFRQQRTVKDSDSRDREFALSDGTIYVGRYHWRPIDAFLRIPTLDTHPRTLDIASYGVLDTLRWVQKRIGPLKSDEVEVNMKYIALNFKDIMVALGVVTTDRELGIEGSGIVTKVGSHVQGLHVGDSVLVIHPGVFGTTITIPAAHCMPVPKGLTLESGAGMPSVYATAIYSLVVVGKLEKHQSVLIHCACGGVGLAAIAVCKKIGAEIYTTVGNEEKVQYLVDTVGIPRNRIFNSRDSSFVTDILRETSGRGVDIVLDSLSGDLLRASWKVVARMGKMIEIGKRDFIEHGKLDMEMFQILEKVVEFSQQGDLQQTLPVTIFDATEVSKAFRHMQKGIHIGKILVRMPEDPGTLPTASDQVHVSFRPDSYYLLVGGMGGLGRSVASWMVLNGARRLIFLSRSAGESDSDRAFLRELEDQGCVATAVAGDVTKLEDVERAASLGRVAGVIQMAVVLRDQLFPVLAYEDWNAVLSPKVTGTWNLHRTFSNADLDFFLMFGSLSGWRGNRGQANYAAANTFLDSFAQYRRRLGLPASLIALGPVEGIGQVSKDARLLKALHSRSIYLLSERDVFDAIKIALTHKHAHPSDSCLVSEELGFGLVSHRPKYELELSGHLGKDRRFGMYLNLESSTPQKPEIASDSVLQELASSVKNDPTLLDQDEFKDKICREMGKQVSMYTSNAEDLSNEELANLHIDSLMSLEIRYYLKRHLSVEVSLMEISNVGTVRELSNVIVKTLKAKYQTPKEIEDAPAE</sequence>
<dbReference type="GO" id="GO:0044550">
    <property type="term" value="P:secondary metabolite biosynthetic process"/>
    <property type="evidence" value="ECO:0007669"/>
    <property type="project" value="TreeGrafter"/>
</dbReference>
<dbReference type="Pfam" id="PF08240">
    <property type="entry name" value="ADH_N"/>
    <property type="match status" value="1"/>
</dbReference>
<dbReference type="PANTHER" id="PTHR43775:SF49">
    <property type="entry name" value="SYNTHASE, PUTATIVE (JCVI)-RELATED"/>
    <property type="match status" value="1"/>
</dbReference>
<keyword evidence="2" id="KW-0597">Phosphoprotein</keyword>
<dbReference type="GO" id="GO:0016491">
    <property type="term" value="F:oxidoreductase activity"/>
    <property type="evidence" value="ECO:0007669"/>
    <property type="project" value="UniProtKB-KW"/>
</dbReference>
<dbReference type="SUPFAM" id="SSF50129">
    <property type="entry name" value="GroES-like"/>
    <property type="match status" value="1"/>
</dbReference>
<dbReference type="Gene3D" id="3.40.47.10">
    <property type="match status" value="1"/>
</dbReference>
<dbReference type="GO" id="GO:0006633">
    <property type="term" value="P:fatty acid biosynthetic process"/>
    <property type="evidence" value="ECO:0007669"/>
    <property type="project" value="InterPro"/>
</dbReference>
<keyword evidence="6" id="KW-0560">Oxidoreductase</keyword>
<dbReference type="Gene3D" id="1.10.1200.10">
    <property type="entry name" value="ACP-like"/>
    <property type="match status" value="1"/>
</dbReference>
<dbReference type="InterPro" id="IPR049552">
    <property type="entry name" value="PKS_DH_N"/>
</dbReference>
<dbReference type="InterPro" id="IPR050091">
    <property type="entry name" value="PKS_NRPS_Biosynth_Enz"/>
</dbReference>
<evidence type="ECO:0000256" key="9">
    <source>
        <dbReference type="PROSITE-ProRule" id="PRU01363"/>
    </source>
</evidence>
<dbReference type="InterPro" id="IPR001227">
    <property type="entry name" value="Ac_transferase_dom_sf"/>
</dbReference>
<dbReference type="SMART" id="SM00829">
    <property type="entry name" value="PKS_ER"/>
    <property type="match status" value="1"/>
</dbReference>
<evidence type="ECO:0000256" key="6">
    <source>
        <dbReference type="ARBA" id="ARBA00023002"/>
    </source>
</evidence>
<dbReference type="SUPFAM" id="SSF51735">
    <property type="entry name" value="NAD(P)-binding Rossmann-fold domains"/>
    <property type="match status" value="2"/>
</dbReference>
<dbReference type="GO" id="GO:0008168">
    <property type="term" value="F:methyltransferase activity"/>
    <property type="evidence" value="ECO:0007669"/>
    <property type="project" value="UniProtKB-KW"/>
</dbReference>
<evidence type="ECO:0000256" key="3">
    <source>
        <dbReference type="ARBA" id="ARBA00022603"/>
    </source>
</evidence>
<dbReference type="OrthoDB" id="329835at2759"/>
<dbReference type="InterPro" id="IPR020841">
    <property type="entry name" value="PKS_Beta-ketoAc_synthase_dom"/>
</dbReference>
<feature type="region of interest" description="C-terminal hotdog fold" evidence="9">
    <location>
        <begin position="1094"/>
        <end position="1247"/>
    </location>
</feature>
<dbReference type="InterPro" id="IPR049900">
    <property type="entry name" value="PKS_mFAS_DH"/>
</dbReference>
<dbReference type="InterPro" id="IPR016039">
    <property type="entry name" value="Thiolase-like"/>
</dbReference>
<evidence type="ECO:0000256" key="2">
    <source>
        <dbReference type="ARBA" id="ARBA00022553"/>
    </source>
</evidence>
<dbReference type="PROSITE" id="PS52004">
    <property type="entry name" value="KS3_2"/>
    <property type="match status" value="1"/>
</dbReference>
<dbReference type="Pfam" id="PF08659">
    <property type="entry name" value="KR"/>
    <property type="match status" value="1"/>
</dbReference>
<dbReference type="Pfam" id="PF16197">
    <property type="entry name" value="KAsynt_C_assoc"/>
    <property type="match status" value="1"/>
</dbReference>